<dbReference type="EMBL" id="KK208717">
    <property type="protein sequence ID" value="EZF78803.1"/>
    <property type="molecule type" value="Genomic_DNA"/>
</dbReference>
<evidence type="ECO:0000313" key="3">
    <source>
        <dbReference type="EMBL" id="EZF78803.1"/>
    </source>
</evidence>
<dbReference type="AlphaFoldDB" id="A0A022Y826"/>
<sequence length="317" mass="34437">MTTQAPITDAEYITDVLNIPSIPGSEDAESNASGSGQPDLGSRRVTFAKSKSLFLDRLTRDFDLLIYCELSALYYMDCSIIHFAVRAIVQFLFLTPKAANFPEPPKNQPFIGASIISNLVCIFLHIASANPSAGEASRGYLHGGLFIDFVGQKGPTSKLQLLAVDLLVICLQILMVGAILEKEKVSALISSRRTAESIPSSTVPEQDHDSEEQGLLRSSQNLSSQEDDMGNRQVSGLELSNLGGERGVNAVIGMHPRDYFHSGEALIMNLNIGRTLRQQWQSRTAAIAPPHASLGGTRVPASTFIRRQLGIQTEPRS</sequence>
<gene>
    <name evidence="3" type="ORF">H105_00249</name>
</gene>
<dbReference type="GO" id="GO:0044695">
    <property type="term" value="C:Dsc E3 ubiquitin ligase complex"/>
    <property type="evidence" value="ECO:0007669"/>
    <property type="project" value="InterPro"/>
</dbReference>
<protein>
    <recommendedName>
        <fullName evidence="2">DUF1746 domain-containing protein</fullName>
    </recommendedName>
</protein>
<dbReference type="OrthoDB" id="5428737at2759"/>
<dbReference type="Pfam" id="PF08508">
    <property type="entry name" value="DUF1746"/>
    <property type="match status" value="1"/>
</dbReference>
<dbReference type="PANTHER" id="PTHR39405:SF1">
    <property type="entry name" value="DSC E3 UBIQUITIN LIGASE COMPLEX SUBUNIT 4"/>
    <property type="match status" value="1"/>
</dbReference>
<proteinExistence type="predicted"/>
<dbReference type="PANTHER" id="PTHR39405">
    <property type="entry name" value="DSC E3 UBIQUITIN LIGASE COMPLEX SUBUNIT 4"/>
    <property type="match status" value="1"/>
</dbReference>
<dbReference type="InterPro" id="IPR013715">
    <property type="entry name" value="DUF1746"/>
</dbReference>
<accession>A0A022Y826</accession>
<name>A0A022Y826_TRISD</name>
<keyword evidence="4" id="KW-1185">Reference proteome</keyword>
<dbReference type="HOGENOM" id="CLU_052067_0_0_1"/>
<dbReference type="GO" id="GO:0005783">
    <property type="term" value="C:endoplasmic reticulum"/>
    <property type="evidence" value="ECO:0007669"/>
    <property type="project" value="TreeGrafter"/>
</dbReference>
<reference evidence="3 4" key="1">
    <citation type="submission" date="2014-02" db="EMBL/GenBank/DDBJ databases">
        <title>The Genome Sequence of Trichophyton rubrum (morphotype soudanense) CBS 452.61.</title>
        <authorList>
            <consortium name="The Broad Institute Genomics Platform"/>
            <person name="Cuomo C.A."/>
            <person name="White T.C."/>
            <person name="Graser Y."/>
            <person name="Martinez-Rossi N."/>
            <person name="Heitman J."/>
            <person name="Young S.K."/>
            <person name="Zeng Q."/>
            <person name="Gargeya S."/>
            <person name="Abouelleil A."/>
            <person name="Alvarado L."/>
            <person name="Chapman S.B."/>
            <person name="Gainer-Dewar J."/>
            <person name="Goldberg J."/>
            <person name="Griggs A."/>
            <person name="Gujja S."/>
            <person name="Hansen M."/>
            <person name="Howarth C."/>
            <person name="Imamovic A."/>
            <person name="Larimer J."/>
            <person name="Martinez D."/>
            <person name="Murphy C."/>
            <person name="Pearson M.D."/>
            <person name="Persinoti G."/>
            <person name="Poon T."/>
            <person name="Priest M."/>
            <person name="Roberts A.D."/>
            <person name="Saif S."/>
            <person name="Shea T.D."/>
            <person name="Sykes S.N."/>
            <person name="Wortman J."/>
            <person name="Nusbaum C."/>
            <person name="Birren B."/>
        </authorList>
    </citation>
    <scope>NUCLEOTIDE SEQUENCE [LARGE SCALE GENOMIC DNA]</scope>
    <source>
        <strain evidence="3 4">CBS 452.61</strain>
    </source>
</reference>
<evidence type="ECO:0000313" key="4">
    <source>
        <dbReference type="Proteomes" id="UP000023623"/>
    </source>
</evidence>
<feature type="region of interest" description="Disordered" evidence="1">
    <location>
        <begin position="196"/>
        <end position="232"/>
    </location>
</feature>
<dbReference type="GO" id="GO:0032933">
    <property type="term" value="P:SREBP signaling pathway"/>
    <property type="evidence" value="ECO:0007669"/>
    <property type="project" value="InterPro"/>
</dbReference>
<dbReference type="InterPro" id="IPR038967">
    <property type="entry name" value="Dsc4-like"/>
</dbReference>
<dbReference type="Proteomes" id="UP000023623">
    <property type="component" value="Unassembled WGS sequence"/>
</dbReference>
<evidence type="ECO:0000256" key="1">
    <source>
        <dbReference type="SAM" id="MobiDB-lite"/>
    </source>
</evidence>
<evidence type="ECO:0000259" key="2">
    <source>
        <dbReference type="Pfam" id="PF08508"/>
    </source>
</evidence>
<feature type="domain" description="DUF1746" evidence="2">
    <location>
        <begin position="62"/>
        <end position="175"/>
    </location>
</feature>
<organism evidence="3 4">
    <name type="scientific">Trichophyton soudanense CBS 452.61</name>
    <dbReference type="NCBI Taxonomy" id="1215331"/>
    <lineage>
        <taxon>Eukaryota</taxon>
        <taxon>Fungi</taxon>
        <taxon>Dikarya</taxon>
        <taxon>Ascomycota</taxon>
        <taxon>Pezizomycotina</taxon>
        <taxon>Eurotiomycetes</taxon>
        <taxon>Eurotiomycetidae</taxon>
        <taxon>Onygenales</taxon>
        <taxon>Arthrodermataceae</taxon>
        <taxon>Trichophyton</taxon>
    </lineage>
</organism>